<dbReference type="Proteomes" id="UP000653127">
    <property type="component" value="Unassembled WGS sequence"/>
</dbReference>
<evidence type="ECO:0000259" key="10">
    <source>
        <dbReference type="Pfam" id="PF01471"/>
    </source>
</evidence>
<evidence type="ECO:0000256" key="1">
    <source>
        <dbReference type="ARBA" id="ARBA00007010"/>
    </source>
</evidence>
<evidence type="ECO:0000256" key="9">
    <source>
        <dbReference type="SAM" id="Phobius"/>
    </source>
</evidence>
<feature type="domain" description="Peptidoglycan binding-like" evidence="10">
    <location>
        <begin position="43"/>
        <end position="99"/>
    </location>
</feature>
<dbReference type="Gene3D" id="1.10.10.2520">
    <property type="entry name" value="Cell wall hydrolase SleB, domain 1"/>
    <property type="match status" value="1"/>
</dbReference>
<keyword evidence="13" id="KW-1185">Reference proteome</keyword>
<dbReference type="GO" id="GO:0030435">
    <property type="term" value="P:sporulation resulting in formation of a cellular spore"/>
    <property type="evidence" value="ECO:0007669"/>
    <property type="project" value="UniProtKB-KW"/>
</dbReference>
<organism evidence="12 13">
    <name type="scientific">Ligaoa zhengdingensis</name>
    <dbReference type="NCBI Taxonomy" id="2763658"/>
    <lineage>
        <taxon>Bacteria</taxon>
        <taxon>Bacillati</taxon>
        <taxon>Bacillota</taxon>
        <taxon>Clostridia</taxon>
        <taxon>Eubacteriales</taxon>
        <taxon>Oscillospiraceae</taxon>
        <taxon>Ligaoa</taxon>
    </lineage>
</organism>
<keyword evidence="7" id="KW-0961">Cell wall biogenesis/degradation</keyword>
<dbReference type="GO" id="GO:0071555">
    <property type="term" value="P:cell wall organization"/>
    <property type="evidence" value="ECO:0007669"/>
    <property type="project" value="UniProtKB-KW"/>
</dbReference>
<accession>A0A926I5T1</accession>
<evidence type="ECO:0000259" key="11">
    <source>
        <dbReference type="Pfam" id="PF07486"/>
    </source>
</evidence>
<dbReference type="NCBIfam" id="TIGR02869">
    <property type="entry name" value="spore_SleB"/>
    <property type="match status" value="1"/>
</dbReference>
<dbReference type="Gene3D" id="6.20.240.60">
    <property type="match status" value="1"/>
</dbReference>
<dbReference type="RefSeq" id="WP_249283653.1">
    <property type="nucleotide sequence ID" value="NZ_JACRST010000028.1"/>
</dbReference>
<reference evidence="12" key="1">
    <citation type="submission" date="2020-08" db="EMBL/GenBank/DDBJ databases">
        <title>Genome public.</title>
        <authorList>
            <person name="Liu C."/>
            <person name="Sun Q."/>
        </authorList>
    </citation>
    <scope>NUCLEOTIDE SEQUENCE</scope>
    <source>
        <strain evidence="12">NSJ-31</strain>
    </source>
</reference>
<keyword evidence="9" id="KW-1133">Transmembrane helix</keyword>
<dbReference type="InterPro" id="IPR011105">
    <property type="entry name" value="Cell_wall_hydrolase_SleB"/>
</dbReference>
<dbReference type="Pfam" id="PF01471">
    <property type="entry name" value="PG_binding_1"/>
    <property type="match status" value="1"/>
</dbReference>
<evidence type="ECO:0000256" key="7">
    <source>
        <dbReference type="ARBA" id="ARBA00023316"/>
    </source>
</evidence>
<feature type="domain" description="Cell wall hydrolase SleB" evidence="11">
    <location>
        <begin position="136"/>
        <end position="234"/>
    </location>
</feature>
<dbReference type="InterPro" id="IPR014224">
    <property type="entry name" value="Spore_cortex_SleB"/>
</dbReference>
<evidence type="ECO:0000256" key="6">
    <source>
        <dbReference type="ARBA" id="ARBA00022969"/>
    </source>
</evidence>
<comment type="similarity">
    <text evidence="1">Belongs to the SleB family.</text>
</comment>
<feature type="transmembrane region" description="Helical" evidence="9">
    <location>
        <begin position="12"/>
        <end position="30"/>
    </location>
</feature>
<protein>
    <recommendedName>
        <fullName evidence="2 8">Spore cortex-lytic enzyme</fullName>
    </recommendedName>
</protein>
<keyword evidence="3" id="KW-0309">Germination</keyword>
<evidence type="ECO:0000256" key="3">
    <source>
        <dbReference type="ARBA" id="ARBA00022544"/>
    </source>
</evidence>
<keyword evidence="5" id="KW-0378">Hydrolase</keyword>
<dbReference type="Pfam" id="PF07486">
    <property type="entry name" value="Hydrolase_2"/>
    <property type="match status" value="1"/>
</dbReference>
<dbReference type="SUPFAM" id="SSF47090">
    <property type="entry name" value="PGBD-like"/>
    <property type="match status" value="1"/>
</dbReference>
<dbReference type="AlphaFoldDB" id="A0A926I5T1"/>
<evidence type="ECO:0000313" key="13">
    <source>
        <dbReference type="Proteomes" id="UP000653127"/>
    </source>
</evidence>
<sequence length="235" mass="25154">MSNKLIPALKLGILIALNILMIGLVLYAGSHDSVDALSKMGSRGAEVREIQTRLKRWGYLDGAVDGIYGTQTEKAVRYFQSKNGLAVDGIAGPATLRALGINSTTGTASTGSSGMGGYSDSDYRLLARIISAEARGEVYEGQVAVGGVVLNRVKHSSFPNTISGVVYQPGAFSAINDGQINQPVADSCYRAARDAINGWDASGGAIYYYNPDKTSNQWMRSRPVIKRIGRHLFCK</sequence>
<dbReference type="InterPro" id="IPR036365">
    <property type="entry name" value="PGBD-like_sf"/>
</dbReference>
<name>A0A926I5T1_9FIRM</name>
<keyword evidence="9" id="KW-0472">Membrane</keyword>
<dbReference type="InterPro" id="IPR002477">
    <property type="entry name" value="Peptidoglycan-bd-like"/>
</dbReference>
<evidence type="ECO:0000256" key="2">
    <source>
        <dbReference type="ARBA" id="ARBA00018364"/>
    </source>
</evidence>
<dbReference type="GO" id="GO:0016787">
    <property type="term" value="F:hydrolase activity"/>
    <property type="evidence" value="ECO:0007669"/>
    <property type="project" value="UniProtKB-KW"/>
</dbReference>
<dbReference type="InterPro" id="IPR036366">
    <property type="entry name" value="PGBDSf"/>
</dbReference>
<dbReference type="EMBL" id="JACRST010000028">
    <property type="protein sequence ID" value="MBC8547611.1"/>
    <property type="molecule type" value="Genomic_DNA"/>
</dbReference>
<comment type="caution">
    <text evidence="12">The sequence shown here is derived from an EMBL/GenBank/DDBJ whole genome shotgun (WGS) entry which is preliminary data.</text>
</comment>
<proteinExistence type="inferred from homology"/>
<keyword evidence="9" id="KW-0812">Transmembrane</keyword>
<evidence type="ECO:0000313" key="12">
    <source>
        <dbReference type="EMBL" id="MBC8547611.1"/>
    </source>
</evidence>
<dbReference type="GO" id="GO:0009847">
    <property type="term" value="P:spore germination"/>
    <property type="evidence" value="ECO:0007669"/>
    <property type="project" value="UniProtKB-UniRule"/>
</dbReference>
<evidence type="ECO:0000256" key="5">
    <source>
        <dbReference type="ARBA" id="ARBA00022801"/>
    </source>
</evidence>
<keyword evidence="4" id="KW-0732">Signal</keyword>
<dbReference type="InterPro" id="IPR042047">
    <property type="entry name" value="SleB_dom1"/>
</dbReference>
<evidence type="ECO:0000256" key="8">
    <source>
        <dbReference type="NCBIfam" id="TIGR02869"/>
    </source>
</evidence>
<evidence type="ECO:0000256" key="4">
    <source>
        <dbReference type="ARBA" id="ARBA00022729"/>
    </source>
</evidence>
<keyword evidence="6" id="KW-0749">Sporulation</keyword>
<gene>
    <name evidence="12" type="primary">sleB</name>
    <name evidence="12" type="ORF">H8711_11815</name>
</gene>
<dbReference type="Gene3D" id="1.10.101.10">
    <property type="entry name" value="PGBD-like superfamily/PGBD"/>
    <property type="match status" value="1"/>
</dbReference>